<protein>
    <submittedName>
        <fullName evidence="2">Type II toxin-antitoxin system HicB family antitoxin</fullName>
    </submittedName>
</protein>
<dbReference type="Gene3D" id="3.30.160.250">
    <property type="match status" value="1"/>
</dbReference>
<dbReference type="SUPFAM" id="SSF143100">
    <property type="entry name" value="TTHA1013/TTHA0281-like"/>
    <property type="match status" value="1"/>
</dbReference>
<organism evidence="2 3">
    <name type="scientific">Sulfurovum zhangzhouensis</name>
    <dbReference type="NCBI Taxonomy" id="3019067"/>
    <lineage>
        <taxon>Bacteria</taxon>
        <taxon>Pseudomonadati</taxon>
        <taxon>Campylobacterota</taxon>
        <taxon>Epsilonproteobacteria</taxon>
        <taxon>Campylobacterales</taxon>
        <taxon>Sulfurovaceae</taxon>
        <taxon>Sulfurovum</taxon>
    </lineage>
</organism>
<sequence>MEYIALIHKEDGSYVASVPDLNYTSSFGETFKDAVHKITEAAELYCEDLEKLPAARSLEELEKAAEIEAGDIPQIINPKVEKLRRINVMISSNIVDMADIRAKLLFDGNRSAYIQNLISIDARESGLNDTI</sequence>
<evidence type="ECO:0000313" key="3">
    <source>
        <dbReference type="Proteomes" id="UP001169069"/>
    </source>
</evidence>
<feature type="domain" description="HicB-like antitoxin of toxin-antitoxin system" evidence="1">
    <location>
        <begin position="3"/>
        <end position="116"/>
    </location>
</feature>
<dbReference type="Pfam" id="PF15919">
    <property type="entry name" value="HicB_lk_antitox"/>
    <property type="match status" value="1"/>
</dbReference>
<dbReference type="InterPro" id="IPR031807">
    <property type="entry name" value="HicB-like"/>
</dbReference>
<comment type="caution">
    <text evidence="2">The sequence shown here is derived from an EMBL/GenBank/DDBJ whole genome shotgun (WGS) entry which is preliminary data.</text>
</comment>
<reference evidence="2" key="1">
    <citation type="submission" date="2023-01" db="EMBL/GenBank/DDBJ databases">
        <title>Sulfurovum sp. zt1-1 genome assembly.</title>
        <authorList>
            <person name="Wang J."/>
        </authorList>
    </citation>
    <scope>NUCLEOTIDE SEQUENCE</scope>
    <source>
        <strain evidence="2">Zt1-1</strain>
    </source>
</reference>
<gene>
    <name evidence="2" type="ORF">PGH07_07710</name>
</gene>
<evidence type="ECO:0000259" key="1">
    <source>
        <dbReference type="Pfam" id="PF15919"/>
    </source>
</evidence>
<dbReference type="EMBL" id="JAQIBD010000002">
    <property type="protein sequence ID" value="MDM5272062.1"/>
    <property type="molecule type" value="Genomic_DNA"/>
</dbReference>
<accession>A0ABT7QZ46</accession>
<dbReference type="InterPro" id="IPR035069">
    <property type="entry name" value="TTHA1013/TTHA0281-like"/>
</dbReference>
<keyword evidence="3" id="KW-1185">Reference proteome</keyword>
<dbReference type="Proteomes" id="UP001169069">
    <property type="component" value="Unassembled WGS sequence"/>
</dbReference>
<name>A0ABT7QZ46_9BACT</name>
<evidence type="ECO:0000313" key="2">
    <source>
        <dbReference type="EMBL" id="MDM5272062.1"/>
    </source>
</evidence>
<proteinExistence type="predicted"/>
<dbReference type="RefSeq" id="WP_289413804.1">
    <property type="nucleotide sequence ID" value="NZ_JAQIBD010000002.1"/>
</dbReference>